<dbReference type="PANTHER" id="PTHR31902">
    <property type="entry name" value="ACTIN PATCHES DISTAL PROTEIN 1"/>
    <property type="match status" value="1"/>
</dbReference>
<name>A0AAV5A5Y8_9AGAM</name>
<sequence>MYSFKRICGLLINNPDLYDARISHVEETTGRLEKSLVPVTCANPCEYGHPDYPNSFSIDLTSEMLGSVKPYQRQVIISTGKSDWEREIADEEGSLAMHLSSASKHYRRPPGSHGATSRTKKQDVRNPPGLFTSSEQSRLSILNGSHTSLSCNDVEESVLVLPDYKVVKEVPRSQEGSEMLWRNVLEPTLNRAGKRDGVLKSYPLQYACVILLCSHKRRDNRCHIAAPKLQIALTEALENEGYEVYTDLEEPFGQQAIEDYPGTDEERELEFLNQLQAIADSTDPKKVLILKTSHIGGHKYSGNVVIYTPQGSGVWYGRVSPHEVPAIVKTTICDGKVLPALLRGGVNLSRPKGQESLLSCSTLQHPFYTCSLV</sequence>
<dbReference type="InterPro" id="IPR009737">
    <property type="entry name" value="Aim32/Apd1-like"/>
</dbReference>
<dbReference type="SUPFAM" id="SSF52833">
    <property type="entry name" value="Thioredoxin-like"/>
    <property type="match status" value="1"/>
</dbReference>
<dbReference type="Proteomes" id="UP001050691">
    <property type="component" value="Unassembled WGS sequence"/>
</dbReference>
<evidence type="ECO:0000313" key="3">
    <source>
        <dbReference type="Proteomes" id="UP001050691"/>
    </source>
</evidence>
<gene>
    <name evidence="2" type="ORF">Clacol_001516</name>
</gene>
<dbReference type="Pfam" id="PF06999">
    <property type="entry name" value="Suc_Fer-like"/>
    <property type="match status" value="1"/>
</dbReference>
<reference evidence="2" key="1">
    <citation type="submission" date="2021-10" db="EMBL/GenBank/DDBJ databases">
        <title>De novo Genome Assembly of Clathrus columnatus (Basidiomycota, Fungi) Using Illumina and Nanopore Sequence Data.</title>
        <authorList>
            <person name="Ogiso-Tanaka E."/>
            <person name="Itagaki H."/>
            <person name="Hosoya T."/>
            <person name="Hosaka K."/>
        </authorList>
    </citation>
    <scope>NUCLEOTIDE SEQUENCE</scope>
    <source>
        <strain evidence="2">MO-923</strain>
    </source>
</reference>
<keyword evidence="3" id="KW-1185">Reference proteome</keyword>
<dbReference type="AlphaFoldDB" id="A0AAV5A5Y8"/>
<feature type="region of interest" description="Disordered" evidence="1">
    <location>
        <begin position="100"/>
        <end position="135"/>
    </location>
</feature>
<dbReference type="InterPro" id="IPR036249">
    <property type="entry name" value="Thioredoxin-like_sf"/>
</dbReference>
<proteinExistence type="predicted"/>
<dbReference type="CDD" id="cd03062">
    <property type="entry name" value="TRX_Fd_Sucrase"/>
    <property type="match status" value="1"/>
</dbReference>
<accession>A0AAV5A5Y8</accession>
<evidence type="ECO:0000313" key="2">
    <source>
        <dbReference type="EMBL" id="GJJ07315.1"/>
    </source>
</evidence>
<evidence type="ECO:0000256" key="1">
    <source>
        <dbReference type="SAM" id="MobiDB-lite"/>
    </source>
</evidence>
<protein>
    <submittedName>
        <fullName evidence="2">Uncharacterized protein</fullName>
    </submittedName>
</protein>
<organism evidence="2 3">
    <name type="scientific">Clathrus columnatus</name>
    <dbReference type="NCBI Taxonomy" id="1419009"/>
    <lineage>
        <taxon>Eukaryota</taxon>
        <taxon>Fungi</taxon>
        <taxon>Dikarya</taxon>
        <taxon>Basidiomycota</taxon>
        <taxon>Agaricomycotina</taxon>
        <taxon>Agaricomycetes</taxon>
        <taxon>Phallomycetidae</taxon>
        <taxon>Phallales</taxon>
        <taxon>Clathraceae</taxon>
        <taxon>Clathrus</taxon>
    </lineage>
</organism>
<comment type="caution">
    <text evidence="2">The sequence shown here is derived from an EMBL/GenBank/DDBJ whole genome shotgun (WGS) entry which is preliminary data.</text>
</comment>
<dbReference type="Gene3D" id="3.40.30.10">
    <property type="entry name" value="Glutaredoxin"/>
    <property type="match status" value="1"/>
</dbReference>
<dbReference type="EMBL" id="BPWL01000002">
    <property type="protein sequence ID" value="GJJ07315.1"/>
    <property type="molecule type" value="Genomic_DNA"/>
</dbReference>
<dbReference type="PANTHER" id="PTHR31902:SF14">
    <property type="entry name" value="ACTIN PATCHES DISTAL PROTEIN 1"/>
    <property type="match status" value="1"/>
</dbReference>